<evidence type="ECO:0000313" key="1">
    <source>
        <dbReference type="EMBL" id="CAI9561099.1"/>
    </source>
</evidence>
<reference evidence="1" key="1">
    <citation type="submission" date="2023-05" db="EMBL/GenBank/DDBJ databases">
        <authorList>
            <person name="Stuckert A."/>
        </authorList>
    </citation>
    <scope>NUCLEOTIDE SEQUENCE</scope>
</reference>
<dbReference type="EMBL" id="CATNWA010011072">
    <property type="protein sequence ID" value="CAI9561099.1"/>
    <property type="molecule type" value="Genomic_DNA"/>
</dbReference>
<accession>A0ABN9CLV4</accession>
<name>A0ABN9CLV4_9NEOB</name>
<proteinExistence type="predicted"/>
<organism evidence="1 2">
    <name type="scientific">Staurois parvus</name>
    <dbReference type="NCBI Taxonomy" id="386267"/>
    <lineage>
        <taxon>Eukaryota</taxon>
        <taxon>Metazoa</taxon>
        <taxon>Chordata</taxon>
        <taxon>Craniata</taxon>
        <taxon>Vertebrata</taxon>
        <taxon>Euteleostomi</taxon>
        <taxon>Amphibia</taxon>
        <taxon>Batrachia</taxon>
        <taxon>Anura</taxon>
        <taxon>Neobatrachia</taxon>
        <taxon>Ranoidea</taxon>
        <taxon>Ranidae</taxon>
        <taxon>Staurois</taxon>
    </lineage>
</organism>
<sequence>EGDSSFLFVLFIIIIESESKRKSQILGCPQKSNRGKIFQLGLVLVTWGSPRDSLNFQGFPLTSCLVMGRELRGNLCNHVTSSK</sequence>
<evidence type="ECO:0000313" key="2">
    <source>
        <dbReference type="Proteomes" id="UP001162483"/>
    </source>
</evidence>
<dbReference type="Proteomes" id="UP001162483">
    <property type="component" value="Unassembled WGS sequence"/>
</dbReference>
<feature type="non-terminal residue" evidence="1">
    <location>
        <position position="1"/>
    </location>
</feature>
<gene>
    <name evidence="1" type="ORF">SPARVUS_LOCUS5380925</name>
</gene>
<comment type="caution">
    <text evidence="1">The sequence shown here is derived from an EMBL/GenBank/DDBJ whole genome shotgun (WGS) entry which is preliminary data.</text>
</comment>
<keyword evidence="2" id="KW-1185">Reference proteome</keyword>
<protein>
    <submittedName>
        <fullName evidence="1">Uncharacterized protein</fullName>
    </submittedName>
</protein>